<reference evidence="3" key="1">
    <citation type="submission" date="2020-05" db="EMBL/GenBank/DDBJ databases">
        <title>Mycena genomes resolve the evolution of fungal bioluminescence.</title>
        <authorList>
            <person name="Tsai I.J."/>
        </authorList>
    </citation>
    <scope>NUCLEOTIDE SEQUENCE</scope>
    <source>
        <strain evidence="3">160909Yilan</strain>
    </source>
</reference>
<feature type="transmembrane region" description="Helical" evidence="1">
    <location>
        <begin position="45"/>
        <end position="69"/>
    </location>
</feature>
<proteinExistence type="predicted"/>
<keyword evidence="1" id="KW-0812">Transmembrane</keyword>
<dbReference type="EMBL" id="JACAZH010000014">
    <property type="protein sequence ID" value="KAF7350608.1"/>
    <property type="molecule type" value="Genomic_DNA"/>
</dbReference>
<dbReference type="Pfam" id="PF20152">
    <property type="entry name" value="DUF6534"/>
    <property type="match status" value="1"/>
</dbReference>
<accession>A0A8H7CX49</accession>
<comment type="caution">
    <text evidence="3">The sequence shown here is derived from an EMBL/GenBank/DDBJ whole genome shotgun (WGS) entry which is preliminary data.</text>
</comment>
<evidence type="ECO:0000256" key="1">
    <source>
        <dbReference type="SAM" id="Phobius"/>
    </source>
</evidence>
<keyword evidence="1" id="KW-1133">Transmembrane helix</keyword>
<dbReference type="InterPro" id="IPR045339">
    <property type="entry name" value="DUF6534"/>
</dbReference>
<dbReference type="OrthoDB" id="2562493at2759"/>
<feature type="transmembrane region" description="Helical" evidence="1">
    <location>
        <begin position="12"/>
        <end position="33"/>
    </location>
</feature>
<dbReference type="AlphaFoldDB" id="A0A8H7CX49"/>
<organism evidence="3 4">
    <name type="scientific">Mycena sanguinolenta</name>
    <dbReference type="NCBI Taxonomy" id="230812"/>
    <lineage>
        <taxon>Eukaryota</taxon>
        <taxon>Fungi</taxon>
        <taxon>Dikarya</taxon>
        <taxon>Basidiomycota</taxon>
        <taxon>Agaricomycotina</taxon>
        <taxon>Agaricomycetes</taxon>
        <taxon>Agaricomycetidae</taxon>
        <taxon>Agaricales</taxon>
        <taxon>Marasmiineae</taxon>
        <taxon>Mycenaceae</taxon>
        <taxon>Mycena</taxon>
    </lineage>
</organism>
<evidence type="ECO:0000259" key="2">
    <source>
        <dbReference type="Pfam" id="PF20152"/>
    </source>
</evidence>
<name>A0A8H7CX49_9AGAR</name>
<feature type="transmembrane region" description="Helical" evidence="1">
    <location>
        <begin position="81"/>
        <end position="101"/>
    </location>
</feature>
<feature type="transmembrane region" description="Helical" evidence="1">
    <location>
        <begin position="121"/>
        <end position="140"/>
    </location>
</feature>
<keyword evidence="4" id="KW-1185">Reference proteome</keyword>
<dbReference type="PANTHER" id="PTHR40465">
    <property type="entry name" value="CHROMOSOME 1, WHOLE GENOME SHOTGUN SEQUENCE"/>
    <property type="match status" value="1"/>
</dbReference>
<gene>
    <name evidence="3" type="ORF">MSAN_01620900</name>
</gene>
<feature type="transmembrane region" description="Helical" evidence="1">
    <location>
        <begin position="160"/>
        <end position="180"/>
    </location>
</feature>
<sequence length="306" mass="34164">MGEFDETIGFTLLGVIINTYLTGVIMTQFYTYLTQDLPGYEDPLWFKYLVGFLFVINISQAAAVVYMAWFYCVTNFANPEIVNYSMWSYTFSGLTTTILAITNQMFQTWKIYLFTRNKTLVVLLTTTSLVACGLGITASVKAWLNLEMAKLAALRPIVEAIYALHCAIDVTIAAILTLTLSNSKTSIARTDRILNRLIRSAVQSGSFTAIFALGTLFSFHFSPKTFMLGLFLLPIGRIYTHTMMDHFVSREQLQHVLTNSSDIMSVPYFHVRSVGINGPSGVIEPVSLRPTQTLPIVSKTVVLEGH</sequence>
<evidence type="ECO:0000313" key="3">
    <source>
        <dbReference type="EMBL" id="KAF7350608.1"/>
    </source>
</evidence>
<dbReference type="Proteomes" id="UP000623467">
    <property type="component" value="Unassembled WGS sequence"/>
</dbReference>
<dbReference type="PANTHER" id="PTHR40465:SF1">
    <property type="entry name" value="DUF6534 DOMAIN-CONTAINING PROTEIN"/>
    <property type="match status" value="1"/>
</dbReference>
<evidence type="ECO:0000313" key="4">
    <source>
        <dbReference type="Proteomes" id="UP000623467"/>
    </source>
</evidence>
<feature type="transmembrane region" description="Helical" evidence="1">
    <location>
        <begin position="201"/>
        <end position="219"/>
    </location>
</feature>
<feature type="domain" description="DUF6534" evidence="2">
    <location>
        <begin position="166"/>
        <end position="251"/>
    </location>
</feature>
<protein>
    <recommendedName>
        <fullName evidence="2">DUF6534 domain-containing protein</fullName>
    </recommendedName>
</protein>
<keyword evidence="1" id="KW-0472">Membrane</keyword>